<proteinExistence type="predicted"/>
<keyword evidence="3" id="KW-1185">Reference proteome</keyword>
<accession>A0ABR4LT91</accession>
<comment type="caution">
    <text evidence="2">The sequence shown here is derived from an EMBL/GenBank/DDBJ whole genome shotgun (WGS) entry which is preliminary data.</text>
</comment>
<dbReference type="GeneID" id="98150492"/>
<protein>
    <submittedName>
        <fullName evidence="2">Uncharacterized protein</fullName>
    </submittedName>
</protein>
<evidence type="ECO:0000313" key="2">
    <source>
        <dbReference type="EMBL" id="KAL2867753.1"/>
    </source>
</evidence>
<reference evidence="2 3" key="1">
    <citation type="submission" date="2024-07" db="EMBL/GenBank/DDBJ databases">
        <title>Section-level genome sequencing and comparative genomics of Aspergillus sections Usti and Cavernicolus.</title>
        <authorList>
            <consortium name="Lawrence Berkeley National Laboratory"/>
            <person name="Nybo J.L."/>
            <person name="Vesth T.C."/>
            <person name="Theobald S."/>
            <person name="Frisvad J.C."/>
            <person name="Larsen T.O."/>
            <person name="Kjaerboelling I."/>
            <person name="Rothschild-Mancinelli K."/>
            <person name="Lyhne E.K."/>
            <person name="Kogle M.E."/>
            <person name="Barry K."/>
            <person name="Clum A."/>
            <person name="Na H."/>
            <person name="Ledsgaard L."/>
            <person name="Lin J."/>
            <person name="Lipzen A."/>
            <person name="Kuo A."/>
            <person name="Riley R."/>
            <person name="Mondo S."/>
            <person name="Labutti K."/>
            <person name="Haridas S."/>
            <person name="Pangalinan J."/>
            <person name="Salamov A.A."/>
            <person name="Simmons B.A."/>
            <person name="Magnuson J.K."/>
            <person name="Chen J."/>
            <person name="Drula E."/>
            <person name="Henrissat B."/>
            <person name="Wiebenga A."/>
            <person name="Lubbers R.J."/>
            <person name="Gomes A.C."/>
            <person name="Macurrencykelacurrency M.R."/>
            <person name="Stajich J."/>
            <person name="Grigoriev I.V."/>
            <person name="Mortensen U.H."/>
            <person name="De Vries R.P."/>
            <person name="Baker S.E."/>
            <person name="Andersen M.R."/>
        </authorList>
    </citation>
    <scope>NUCLEOTIDE SEQUENCE [LARGE SCALE GENOMIC DNA]</scope>
    <source>
        <strain evidence="2 3">CBS 449.75</strain>
    </source>
</reference>
<dbReference type="RefSeq" id="XP_070886732.1">
    <property type="nucleotide sequence ID" value="XM_071035420.1"/>
</dbReference>
<evidence type="ECO:0000256" key="1">
    <source>
        <dbReference type="SAM" id="SignalP"/>
    </source>
</evidence>
<feature type="signal peptide" evidence="1">
    <location>
        <begin position="1"/>
        <end position="20"/>
    </location>
</feature>
<dbReference type="Proteomes" id="UP001610432">
    <property type="component" value="Unassembled WGS sequence"/>
</dbReference>
<name>A0ABR4LT91_9EURO</name>
<evidence type="ECO:0000313" key="3">
    <source>
        <dbReference type="Proteomes" id="UP001610432"/>
    </source>
</evidence>
<keyword evidence="1" id="KW-0732">Signal</keyword>
<sequence length="73" mass="8203">MSRAFCITILGLLASNNVIAYPLLLNKSVSKPVSTVNWLLCPWKCRFSLQPGYHGSRSRIIRCIQLLTDPKAQ</sequence>
<gene>
    <name evidence="2" type="ORF">BJX67DRAFT_77177</name>
</gene>
<organism evidence="2 3">
    <name type="scientific">Aspergillus lucknowensis</name>
    <dbReference type="NCBI Taxonomy" id="176173"/>
    <lineage>
        <taxon>Eukaryota</taxon>
        <taxon>Fungi</taxon>
        <taxon>Dikarya</taxon>
        <taxon>Ascomycota</taxon>
        <taxon>Pezizomycotina</taxon>
        <taxon>Eurotiomycetes</taxon>
        <taxon>Eurotiomycetidae</taxon>
        <taxon>Eurotiales</taxon>
        <taxon>Aspergillaceae</taxon>
        <taxon>Aspergillus</taxon>
        <taxon>Aspergillus subgen. Nidulantes</taxon>
    </lineage>
</organism>
<dbReference type="EMBL" id="JBFXLQ010000017">
    <property type="protein sequence ID" value="KAL2867753.1"/>
    <property type="molecule type" value="Genomic_DNA"/>
</dbReference>
<feature type="chain" id="PRO_5046584361" evidence="1">
    <location>
        <begin position="21"/>
        <end position="73"/>
    </location>
</feature>